<accession>A0A8E2E9S7</accession>
<dbReference type="Pfam" id="PF11807">
    <property type="entry name" value="UstYa"/>
    <property type="match status" value="1"/>
</dbReference>
<dbReference type="PANTHER" id="PTHR33365">
    <property type="entry name" value="YALI0B05434P"/>
    <property type="match status" value="1"/>
</dbReference>
<dbReference type="AlphaFoldDB" id="A0A8E2E9S7"/>
<keyword evidence="3" id="KW-1185">Reference proteome</keyword>
<evidence type="ECO:0000256" key="1">
    <source>
        <dbReference type="ARBA" id="ARBA00035112"/>
    </source>
</evidence>
<proteinExistence type="inferred from homology"/>
<dbReference type="OrthoDB" id="3687641at2759"/>
<protein>
    <recommendedName>
        <fullName evidence="4">Tat pathway signal sequence</fullName>
    </recommendedName>
</protein>
<sequence length="235" mass="26931">MTKWGESGYDIVRDEDEENSLVPPLLNEVDIAFRETIVNGSLFNDPWSIYREVPSVAVDEAWDEISEIGFFPISGNDVKRLGKDPSQTVRIPEAWGYGADKYLAQLDGQHAIHCLNALRKYSHYDYYYREKWGDDIPPLHVAHRSHCVSILLQALTCQPSVNVITHDWMETQENPFPDFNIKRQCHDHGAILDWQKKISIDKEVFATIRKPSGVRTVPALPQLLELDRLLEEASS</sequence>
<evidence type="ECO:0000313" key="3">
    <source>
        <dbReference type="Proteomes" id="UP000250266"/>
    </source>
</evidence>
<evidence type="ECO:0008006" key="4">
    <source>
        <dbReference type="Google" id="ProtNLM"/>
    </source>
</evidence>
<name>A0A8E2E9S7_9PEZI</name>
<dbReference type="PANTHER" id="PTHR33365:SF14">
    <property type="entry name" value="TAT PATHWAY SIGNAL SEQUENCE"/>
    <property type="match status" value="1"/>
</dbReference>
<dbReference type="GO" id="GO:0043386">
    <property type="term" value="P:mycotoxin biosynthetic process"/>
    <property type="evidence" value="ECO:0007669"/>
    <property type="project" value="InterPro"/>
</dbReference>
<reference evidence="2 3" key="1">
    <citation type="journal article" date="2016" name="Nat. Commun.">
        <title>Ectomycorrhizal ecology is imprinted in the genome of the dominant symbiotic fungus Cenococcum geophilum.</title>
        <authorList>
            <consortium name="DOE Joint Genome Institute"/>
            <person name="Peter M."/>
            <person name="Kohler A."/>
            <person name="Ohm R.A."/>
            <person name="Kuo A."/>
            <person name="Krutzmann J."/>
            <person name="Morin E."/>
            <person name="Arend M."/>
            <person name="Barry K.W."/>
            <person name="Binder M."/>
            <person name="Choi C."/>
            <person name="Clum A."/>
            <person name="Copeland A."/>
            <person name="Grisel N."/>
            <person name="Haridas S."/>
            <person name="Kipfer T."/>
            <person name="LaButti K."/>
            <person name="Lindquist E."/>
            <person name="Lipzen A."/>
            <person name="Maire R."/>
            <person name="Meier B."/>
            <person name="Mihaltcheva S."/>
            <person name="Molinier V."/>
            <person name="Murat C."/>
            <person name="Poggeler S."/>
            <person name="Quandt C.A."/>
            <person name="Sperisen C."/>
            <person name="Tritt A."/>
            <person name="Tisserant E."/>
            <person name="Crous P.W."/>
            <person name="Henrissat B."/>
            <person name="Nehls U."/>
            <person name="Egli S."/>
            <person name="Spatafora J.W."/>
            <person name="Grigoriev I.V."/>
            <person name="Martin F.M."/>
        </authorList>
    </citation>
    <scope>NUCLEOTIDE SEQUENCE [LARGE SCALE GENOMIC DNA]</scope>
    <source>
        <strain evidence="2 3">CBS 459.81</strain>
    </source>
</reference>
<dbReference type="Proteomes" id="UP000250266">
    <property type="component" value="Unassembled WGS sequence"/>
</dbReference>
<gene>
    <name evidence="2" type="ORF">K432DRAFT_435058</name>
</gene>
<organism evidence="2 3">
    <name type="scientific">Lepidopterella palustris CBS 459.81</name>
    <dbReference type="NCBI Taxonomy" id="1314670"/>
    <lineage>
        <taxon>Eukaryota</taxon>
        <taxon>Fungi</taxon>
        <taxon>Dikarya</taxon>
        <taxon>Ascomycota</taxon>
        <taxon>Pezizomycotina</taxon>
        <taxon>Dothideomycetes</taxon>
        <taxon>Pleosporomycetidae</taxon>
        <taxon>Mytilinidiales</taxon>
        <taxon>Argynnaceae</taxon>
        <taxon>Lepidopterella</taxon>
    </lineage>
</organism>
<dbReference type="InterPro" id="IPR021765">
    <property type="entry name" value="UstYa-like"/>
</dbReference>
<evidence type="ECO:0000313" key="2">
    <source>
        <dbReference type="EMBL" id="OCK79905.1"/>
    </source>
</evidence>
<comment type="similarity">
    <text evidence="1">Belongs to the ustYa family.</text>
</comment>
<dbReference type="EMBL" id="KV744982">
    <property type="protein sequence ID" value="OCK79905.1"/>
    <property type="molecule type" value="Genomic_DNA"/>
</dbReference>